<feature type="transmembrane region" description="Helical" evidence="5">
    <location>
        <begin position="256"/>
        <end position="279"/>
    </location>
</feature>
<feature type="transmembrane region" description="Helical" evidence="5">
    <location>
        <begin position="123"/>
        <end position="142"/>
    </location>
</feature>
<keyword evidence="2 5" id="KW-0812">Transmembrane</keyword>
<keyword evidence="8" id="KW-1185">Reference proteome</keyword>
<feature type="transmembrane region" description="Helical" evidence="5">
    <location>
        <begin position="99"/>
        <end position="117"/>
    </location>
</feature>
<dbReference type="AlphaFoldDB" id="Q4J6G1"/>
<dbReference type="PRINTS" id="PR01437">
    <property type="entry name" value="NUOXDRDTASE4"/>
</dbReference>
<feature type="transmembrane region" description="Helical" evidence="5">
    <location>
        <begin position="154"/>
        <end position="173"/>
    </location>
</feature>
<keyword evidence="3 5" id="KW-1133">Transmembrane helix</keyword>
<dbReference type="STRING" id="330779.Saci_2338"/>
<evidence type="ECO:0000256" key="5">
    <source>
        <dbReference type="SAM" id="Phobius"/>
    </source>
</evidence>
<comment type="subcellular location">
    <subcellularLocation>
        <location evidence="1">Membrane</location>
        <topology evidence="1">Multi-pass membrane protein</topology>
    </subcellularLocation>
</comment>
<evidence type="ECO:0000256" key="4">
    <source>
        <dbReference type="ARBA" id="ARBA00023136"/>
    </source>
</evidence>
<accession>Q4J6G1</accession>
<feature type="transmembrane region" description="Helical" evidence="5">
    <location>
        <begin position="363"/>
        <end position="386"/>
    </location>
</feature>
<dbReference type="GO" id="GO:0016020">
    <property type="term" value="C:membrane"/>
    <property type="evidence" value="ECO:0007669"/>
    <property type="project" value="UniProtKB-SubCell"/>
</dbReference>
<feature type="transmembrane region" description="Helical" evidence="5">
    <location>
        <begin position="225"/>
        <end position="250"/>
    </location>
</feature>
<dbReference type="Pfam" id="PF00361">
    <property type="entry name" value="Proton_antipo_M"/>
    <property type="match status" value="1"/>
</dbReference>
<dbReference type="HOGENOM" id="CLU_007100_1_3_2"/>
<feature type="transmembrane region" description="Helical" evidence="5">
    <location>
        <begin position="185"/>
        <end position="204"/>
    </location>
</feature>
<dbReference type="EMBL" id="CP000077">
    <property type="protein sequence ID" value="AAY81620.1"/>
    <property type="molecule type" value="Genomic_DNA"/>
</dbReference>
<dbReference type="PATRIC" id="fig|330779.12.peg.2345"/>
<dbReference type="InterPro" id="IPR003918">
    <property type="entry name" value="NADH_UbQ_OxRdtase"/>
</dbReference>
<feature type="transmembrane region" description="Helical" evidence="5">
    <location>
        <begin position="398"/>
        <end position="417"/>
    </location>
</feature>
<evidence type="ECO:0000256" key="2">
    <source>
        <dbReference type="ARBA" id="ARBA00022692"/>
    </source>
</evidence>
<feature type="transmembrane region" description="Helical" evidence="5">
    <location>
        <begin position="438"/>
        <end position="460"/>
    </location>
</feature>
<feature type="transmembrane region" description="Helical" evidence="5">
    <location>
        <begin position="69"/>
        <end position="87"/>
    </location>
</feature>
<feature type="transmembrane region" description="Helical" evidence="5">
    <location>
        <begin position="6"/>
        <end position="24"/>
    </location>
</feature>
<evidence type="ECO:0000256" key="1">
    <source>
        <dbReference type="ARBA" id="ARBA00004141"/>
    </source>
</evidence>
<feature type="domain" description="NADH:quinone oxidoreductase/Mrp antiporter transmembrane" evidence="6">
    <location>
        <begin position="118"/>
        <end position="410"/>
    </location>
</feature>
<organism evidence="7 8">
    <name type="scientific">Sulfolobus acidocaldarius (strain ATCC 33909 / DSM 639 / JCM 8929 / NBRC 15157 / NCIMB 11770)</name>
    <dbReference type="NCBI Taxonomy" id="330779"/>
    <lineage>
        <taxon>Archaea</taxon>
        <taxon>Thermoproteota</taxon>
        <taxon>Thermoprotei</taxon>
        <taxon>Sulfolobales</taxon>
        <taxon>Sulfolobaceae</taxon>
        <taxon>Sulfolobus</taxon>
    </lineage>
</organism>
<feature type="transmembrane region" description="Helical" evidence="5">
    <location>
        <begin position="31"/>
        <end position="57"/>
    </location>
</feature>
<feature type="transmembrane region" description="Helical" evidence="5">
    <location>
        <begin position="291"/>
        <end position="310"/>
    </location>
</feature>
<evidence type="ECO:0000256" key="3">
    <source>
        <dbReference type="ARBA" id="ARBA00022989"/>
    </source>
</evidence>
<dbReference type="GO" id="GO:0008137">
    <property type="term" value="F:NADH dehydrogenase (ubiquinone) activity"/>
    <property type="evidence" value="ECO:0007669"/>
    <property type="project" value="InterPro"/>
</dbReference>
<protein>
    <submittedName>
        <fullName evidence="7">NADH-quinone oxidoreductase chain 14</fullName>
    </submittedName>
</protein>
<dbReference type="Proteomes" id="UP000001018">
    <property type="component" value="Chromosome"/>
</dbReference>
<proteinExistence type="predicted"/>
<evidence type="ECO:0000259" key="6">
    <source>
        <dbReference type="Pfam" id="PF00361"/>
    </source>
</evidence>
<keyword evidence="4 5" id="KW-0472">Membrane</keyword>
<dbReference type="PANTHER" id="PTHR22773">
    <property type="entry name" value="NADH DEHYDROGENASE"/>
    <property type="match status" value="1"/>
</dbReference>
<evidence type="ECO:0000313" key="7">
    <source>
        <dbReference type="EMBL" id="AAY81620.1"/>
    </source>
</evidence>
<name>Q4J6G1_SULAC</name>
<dbReference type="GO" id="GO:0042773">
    <property type="term" value="P:ATP synthesis coupled electron transport"/>
    <property type="evidence" value="ECO:0007669"/>
    <property type="project" value="InterPro"/>
</dbReference>
<dbReference type="KEGG" id="sai:Saci_2338"/>
<dbReference type="eggNOG" id="arCOG01540">
    <property type="taxonomic scope" value="Archaea"/>
</dbReference>
<gene>
    <name evidence="7" type="primary">nqo14</name>
    <name evidence="7" type="ordered locus">Saci_2338</name>
</gene>
<dbReference type="InterPro" id="IPR001750">
    <property type="entry name" value="ND/Mrp_TM"/>
</dbReference>
<feature type="transmembrane region" description="Helical" evidence="5">
    <location>
        <begin position="316"/>
        <end position="342"/>
    </location>
</feature>
<dbReference type="NCBIfam" id="NF004445">
    <property type="entry name" value="PRK05777.2-3"/>
    <property type="match status" value="1"/>
</dbReference>
<reference evidence="7 8" key="1">
    <citation type="journal article" date="2005" name="J. Bacteriol.">
        <title>The genome of Sulfolobus acidocaldarius, a model organism of the Crenarchaeota.</title>
        <authorList>
            <person name="Chen L."/>
            <person name="Brugger K."/>
            <person name="Skovgaard M."/>
            <person name="Redder P."/>
            <person name="She Q."/>
            <person name="Torarinsson E."/>
            <person name="Greve B."/>
            <person name="Awayez M."/>
            <person name="Zibat A."/>
            <person name="Klenk H.-P."/>
            <person name="Garrett R.A."/>
        </authorList>
    </citation>
    <scope>NUCLEOTIDE SEQUENCE [LARGE SCALE GENOMIC DNA]</scope>
    <source>
        <strain evidence="8">ATCC 33909 / DSM 639 / JCM 8929 / NBRC 15157 / NCIMB 11770</strain>
    </source>
</reference>
<evidence type="ECO:0000313" key="8">
    <source>
        <dbReference type="Proteomes" id="UP000001018"/>
    </source>
</evidence>
<sequence length="461" mass="50518">MSEYLPIIIPSVFLVIPSIAILYMEKRFSTAVYTAVIGLLISFLSFTLFFSLGYYNYGVFNNALYLTKFGYFIAISSLIATILVVLGSSNDLKNWETGTSFLSLSLLTNIGVIYLAFAYNVLVIFASWAIASAATYVIAMLKKDYQSVEAGVKYLVMGLLSSSLMIIGLAFFVTAGNTLYLDPVISYQPLIVLSIIFFSIAFLFKIGAFPFQGWLPEVYSLADRFSVGFVSSVGKIVGIEPLLVILYYLIQDNSSSQVIYLTVVILFSIISVLSLIFGNISAFSRKDFAQILAYSSITQVGFMVIGIAMLPVNMNIAISGLMVYLLSYSIAQAGLFVSLSHVEKITGSSYFESFRGMSSGDRVLAFSMTILLLSLLGIPPILGFWAKLFVLESSFSQPWLTIIGFINSAISAGYYIPPIREIFREGQFKKVDSPERDSVIVAAVLSIALGIISPLIFGVLV</sequence>